<dbReference type="STRING" id="119000.SAMN05661010_03054"/>
<protein>
    <submittedName>
        <fullName evidence="3">Ribulose-5-phosphate 4-epimerase/Fuculose-1-phosphate aldolase</fullName>
    </submittedName>
</protein>
<accession>A0A1G9PMQ4</accession>
<dbReference type="SUPFAM" id="SSF53639">
    <property type="entry name" value="AraD/HMP-PK domain-like"/>
    <property type="match status" value="1"/>
</dbReference>
<organism evidence="3 4">
    <name type="scientific">Modicisalibacter muralis</name>
    <dbReference type="NCBI Taxonomy" id="119000"/>
    <lineage>
        <taxon>Bacteria</taxon>
        <taxon>Pseudomonadati</taxon>
        <taxon>Pseudomonadota</taxon>
        <taxon>Gammaproteobacteria</taxon>
        <taxon>Oceanospirillales</taxon>
        <taxon>Halomonadaceae</taxon>
        <taxon>Modicisalibacter</taxon>
    </lineage>
</organism>
<keyword evidence="4" id="KW-1185">Reference proteome</keyword>
<dbReference type="Proteomes" id="UP000198654">
    <property type="component" value="Unassembled WGS sequence"/>
</dbReference>
<dbReference type="PANTHER" id="PTHR10672:SF21">
    <property type="entry name" value="CLASS II ALDOLASE_ADDUCIN N-TERMINAL DOMAIN-CONTAINING PROTEIN"/>
    <property type="match status" value="1"/>
</dbReference>
<dbReference type="InterPro" id="IPR036409">
    <property type="entry name" value="Aldolase_II/adducin_N_sf"/>
</dbReference>
<dbReference type="Pfam" id="PF00596">
    <property type="entry name" value="Aldolase_II"/>
    <property type="match status" value="1"/>
</dbReference>
<dbReference type="EMBL" id="FNGI01000010">
    <property type="protein sequence ID" value="SDL99989.1"/>
    <property type="molecule type" value="Genomic_DNA"/>
</dbReference>
<comment type="similarity">
    <text evidence="1">Belongs to the aldolase class II family.</text>
</comment>
<dbReference type="RefSeq" id="WP_089730130.1">
    <property type="nucleotide sequence ID" value="NZ_FNGI01000010.1"/>
</dbReference>
<reference evidence="3 4" key="1">
    <citation type="submission" date="2016-10" db="EMBL/GenBank/DDBJ databases">
        <authorList>
            <person name="de Groot N.N."/>
        </authorList>
    </citation>
    <scope>NUCLEOTIDE SEQUENCE [LARGE SCALE GENOMIC DNA]</scope>
    <source>
        <strain evidence="3 4">DSM 14789</strain>
    </source>
</reference>
<dbReference type="InterPro" id="IPR001303">
    <property type="entry name" value="Aldolase_II/adducin_N"/>
</dbReference>
<dbReference type="GO" id="GO:0051015">
    <property type="term" value="F:actin filament binding"/>
    <property type="evidence" value="ECO:0007669"/>
    <property type="project" value="TreeGrafter"/>
</dbReference>
<name>A0A1G9PMQ4_9GAMM</name>
<dbReference type="PANTHER" id="PTHR10672">
    <property type="entry name" value="ADDUCIN"/>
    <property type="match status" value="1"/>
</dbReference>
<dbReference type="GO" id="GO:0005996">
    <property type="term" value="P:monosaccharide metabolic process"/>
    <property type="evidence" value="ECO:0007669"/>
    <property type="project" value="UniProtKB-ARBA"/>
</dbReference>
<evidence type="ECO:0000313" key="3">
    <source>
        <dbReference type="EMBL" id="SDL99989.1"/>
    </source>
</evidence>
<evidence type="ECO:0000313" key="4">
    <source>
        <dbReference type="Proteomes" id="UP000198654"/>
    </source>
</evidence>
<evidence type="ECO:0000259" key="2">
    <source>
        <dbReference type="SMART" id="SM01007"/>
    </source>
</evidence>
<dbReference type="InterPro" id="IPR051017">
    <property type="entry name" value="Aldolase-II_Adducin_sf"/>
</dbReference>
<dbReference type="GO" id="GO:0005856">
    <property type="term" value="C:cytoskeleton"/>
    <property type="evidence" value="ECO:0007669"/>
    <property type="project" value="TreeGrafter"/>
</dbReference>
<dbReference type="AlphaFoldDB" id="A0A1G9PMQ4"/>
<dbReference type="OrthoDB" id="8859181at2"/>
<feature type="domain" description="Class II aldolase/adducin N-terminal" evidence="2">
    <location>
        <begin position="12"/>
        <end position="190"/>
    </location>
</feature>
<dbReference type="NCBIfam" id="NF005689">
    <property type="entry name" value="PRK07490.1"/>
    <property type="match status" value="1"/>
</dbReference>
<gene>
    <name evidence="3" type="ORF">SAMN05661010_03054</name>
</gene>
<dbReference type="SMART" id="SM01007">
    <property type="entry name" value="Aldolase_II"/>
    <property type="match status" value="1"/>
</dbReference>
<dbReference type="Gene3D" id="3.40.225.10">
    <property type="entry name" value="Class II aldolase/adducin N-terminal domain"/>
    <property type="match status" value="1"/>
</dbReference>
<sequence>MSDDTSVTELRAQLACAFRWAARLDMHEATANHFSVATQAGGERFLINPEGRHFAEICASDLIEVDASAPSRPAGIDATAWAIHGAMHRQGHDVGCILHTHAPYSTALACLEKPELPPVEQNAMRFFERVIVDHGFDGMGLGDEAERLGGLAGRAPILLLGNHGVVATGPDVAQAFDNLYYFERACRTYLIARASGLPVRPVSDDVARKTALQWDDYAVQGAAAQHFAALMRLLEREGSNYRD</sequence>
<proteinExistence type="inferred from homology"/>
<evidence type="ECO:0000256" key="1">
    <source>
        <dbReference type="ARBA" id="ARBA00037961"/>
    </source>
</evidence>